<feature type="region of interest" description="Disordered" evidence="1">
    <location>
        <begin position="235"/>
        <end position="279"/>
    </location>
</feature>
<dbReference type="EMBL" id="CAVMBE010000069">
    <property type="protein sequence ID" value="CAK4032732.1"/>
    <property type="molecule type" value="Genomic_DNA"/>
</dbReference>
<dbReference type="GO" id="GO:0031204">
    <property type="term" value="P:post-translational protein targeting to membrane, translocation"/>
    <property type="evidence" value="ECO:0007669"/>
    <property type="project" value="InterPro"/>
</dbReference>
<proteinExistence type="predicted"/>
<evidence type="ECO:0000313" key="4">
    <source>
        <dbReference type="Proteomes" id="UP001296104"/>
    </source>
</evidence>
<keyword evidence="4" id="KW-1185">Reference proteome</keyword>
<comment type="caution">
    <text evidence="3">The sequence shown here is derived from an EMBL/GenBank/DDBJ whole genome shotgun (WGS) entry which is preliminary data.</text>
</comment>
<keyword evidence="2" id="KW-0472">Membrane</keyword>
<feature type="transmembrane region" description="Helical" evidence="2">
    <location>
        <begin position="40"/>
        <end position="61"/>
    </location>
</feature>
<dbReference type="AlphaFoldDB" id="A0AAI8Z5D5"/>
<evidence type="ECO:0000256" key="2">
    <source>
        <dbReference type="SAM" id="Phobius"/>
    </source>
</evidence>
<dbReference type="Proteomes" id="UP001296104">
    <property type="component" value="Unassembled WGS sequence"/>
</dbReference>
<protein>
    <submittedName>
        <fullName evidence="3">Translocation sec66</fullName>
    </submittedName>
</protein>
<accession>A0AAI8Z5D5</accession>
<dbReference type="PANTHER" id="PTHR28229">
    <property type="entry name" value="TRANSLOCATION PROTEIN SEC66"/>
    <property type="match status" value="1"/>
</dbReference>
<dbReference type="PANTHER" id="PTHR28229:SF1">
    <property type="entry name" value="TRANSLOCATION PROTEIN SEC66"/>
    <property type="match status" value="1"/>
</dbReference>
<keyword evidence="2" id="KW-0812">Transmembrane</keyword>
<reference evidence="3" key="1">
    <citation type="submission" date="2023-11" db="EMBL/GenBank/DDBJ databases">
        <authorList>
            <person name="Alioto T."/>
            <person name="Alioto T."/>
            <person name="Gomez Garrido J."/>
        </authorList>
    </citation>
    <scope>NUCLEOTIDE SEQUENCE</scope>
</reference>
<feature type="compositionally biased region" description="Basic residues" evidence="1">
    <location>
        <begin position="270"/>
        <end position="279"/>
    </location>
</feature>
<evidence type="ECO:0000313" key="3">
    <source>
        <dbReference type="EMBL" id="CAK4032732.1"/>
    </source>
</evidence>
<name>A0AAI8Z5D5_9PEZI</name>
<keyword evidence="2" id="KW-1133">Transmembrane helix</keyword>
<dbReference type="Pfam" id="PF09802">
    <property type="entry name" value="Sec66"/>
    <property type="match status" value="1"/>
</dbReference>
<organism evidence="3 4">
    <name type="scientific">Lecanosticta acicola</name>
    <dbReference type="NCBI Taxonomy" id="111012"/>
    <lineage>
        <taxon>Eukaryota</taxon>
        <taxon>Fungi</taxon>
        <taxon>Dikarya</taxon>
        <taxon>Ascomycota</taxon>
        <taxon>Pezizomycotina</taxon>
        <taxon>Dothideomycetes</taxon>
        <taxon>Dothideomycetidae</taxon>
        <taxon>Mycosphaerellales</taxon>
        <taxon>Mycosphaerellaceae</taxon>
        <taxon>Lecanosticta</taxon>
    </lineage>
</organism>
<sequence>MADNDTTFNSSTNGTFNGTFNGTSDGSGFNAAPKPFWTNLLLPIVYLTILIGSLYTFSSIYRKRQISKAAKLENWFPQHRQRDIYLSLLHLEQAPEDGEKKLSRVPDNVLKAALLRRAVEDIQRIVQLRNSKPALQHLLQRGSVGDELWQRFLRAEKELEEEVKDVVNEANAFSPNWGQVIFQSANEINQNRLIKERVAELQEKVDAEKAWWERRRAGISSEFMKELEAGGGDLKATHAAAEANTTKKTSSDDDAVLVEAGGPDSAQGSGKKKGKPAKK</sequence>
<gene>
    <name evidence="3" type="ORF">LECACI_7A007890</name>
</gene>
<dbReference type="GO" id="GO:0031207">
    <property type="term" value="C:Sec62/Sec63 complex"/>
    <property type="evidence" value="ECO:0007669"/>
    <property type="project" value="InterPro"/>
</dbReference>
<dbReference type="InterPro" id="IPR018624">
    <property type="entry name" value="Sec66"/>
</dbReference>
<evidence type="ECO:0000256" key="1">
    <source>
        <dbReference type="SAM" id="MobiDB-lite"/>
    </source>
</evidence>